<dbReference type="Gene3D" id="1.10.150.130">
    <property type="match status" value="1"/>
</dbReference>
<dbReference type="GO" id="GO:0015074">
    <property type="term" value="P:DNA integration"/>
    <property type="evidence" value="ECO:0007669"/>
    <property type="project" value="UniProtKB-KW"/>
</dbReference>
<reference evidence="8 9" key="1">
    <citation type="submission" date="2016-07" db="EMBL/GenBank/DDBJ databases">
        <title>Draft genome of Scalindua rubra, obtained from a brine-seawater interface in the Red Sea, sheds light on salt adaptation in anammox bacteria.</title>
        <authorList>
            <person name="Speth D.R."/>
            <person name="Lagkouvardos I."/>
            <person name="Wang Y."/>
            <person name="Qian P.-Y."/>
            <person name="Dutilh B.E."/>
            <person name="Jetten M.S."/>
        </authorList>
    </citation>
    <scope>NUCLEOTIDE SEQUENCE [LARGE SCALE GENOMIC DNA]</scope>
    <source>
        <strain evidence="8">BSI-1</strain>
    </source>
</reference>
<feature type="domain" description="Core-binding (CB)" evidence="7">
    <location>
        <begin position="69"/>
        <end position="155"/>
    </location>
</feature>
<dbReference type="PROSITE" id="PS51898">
    <property type="entry name" value="TYR_RECOMBINASE"/>
    <property type="match status" value="1"/>
</dbReference>
<dbReference type="EMBL" id="MAYW01000022">
    <property type="protein sequence ID" value="ODS33662.1"/>
    <property type="molecule type" value="Genomic_DNA"/>
</dbReference>
<name>A0A1E3XDF3_9BACT</name>
<sequence length="373" mass="42743">MSIYKRKSVDKETCKIIESKNWYIRYYFEGREIRESVSPNKRVAEEAYKAVRGDIAKGKYSLRCDSKSPKFEDYAEVYLEYSKANKRSYETDITMFKSLSAFFKGYKLSKITPFLIEKYRIDRGKKVARMSKNPIAKSTIDRELATLKTFFNMAIRDGKADVNPVIEVKFSKEDNKKERILTPEEIQRLLAACNGHLKPIVILALNTGMRLREILYLKWSNIDSNRNIIIVPQANSKNKKTKKIPMNSLVVETLQIIAKKHEYAFCDIKTGEPFHSIKTSFSKALKRAGLVGVRFHDLRHTAATMMVMSGVDLVTVQEILGHSDIKMTARYTHPTTEGKMNAVKALEKRMKGDNLGSTAKLVSIPKVLSNLYR</sequence>
<dbReference type="InterPro" id="IPR010998">
    <property type="entry name" value="Integrase_recombinase_N"/>
</dbReference>
<evidence type="ECO:0000256" key="4">
    <source>
        <dbReference type="ARBA" id="ARBA00023172"/>
    </source>
</evidence>
<accession>A0A1E3XDF3</accession>
<keyword evidence="3 5" id="KW-0238">DNA-binding</keyword>
<dbReference type="InterPro" id="IPR013762">
    <property type="entry name" value="Integrase-like_cat_sf"/>
</dbReference>
<gene>
    <name evidence="8" type="ORF">SCARUB_01182</name>
</gene>
<evidence type="ECO:0000256" key="1">
    <source>
        <dbReference type="ARBA" id="ARBA00008857"/>
    </source>
</evidence>
<dbReference type="Proteomes" id="UP000094056">
    <property type="component" value="Unassembled WGS sequence"/>
</dbReference>
<dbReference type="Pfam" id="PF00589">
    <property type="entry name" value="Phage_integrase"/>
    <property type="match status" value="1"/>
</dbReference>
<protein>
    <submittedName>
        <fullName evidence="8">Phage integrase</fullName>
    </submittedName>
</protein>
<dbReference type="GO" id="GO:0003677">
    <property type="term" value="F:DNA binding"/>
    <property type="evidence" value="ECO:0007669"/>
    <property type="project" value="UniProtKB-UniRule"/>
</dbReference>
<dbReference type="InterPro" id="IPR050090">
    <property type="entry name" value="Tyrosine_recombinase_XerCD"/>
</dbReference>
<keyword evidence="2" id="KW-0229">DNA integration</keyword>
<evidence type="ECO:0000256" key="3">
    <source>
        <dbReference type="ARBA" id="ARBA00023125"/>
    </source>
</evidence>
<proteinExistence type="inferred from homology"/>
<keyword evidence="4" id="KW-0233">DNA recombination</keyword>
<dbReference type="InterPro" id="IPR044068">
    <property type="entry name" value="CB"/>
</dbReference>
<feature type="domain" description="Tyr recombinase" evidence="6">
    <location>
        <begin position="176"/>
        <end position="344"/>
    </location>
</feature>
<dbReference type="GO" id="GO:0006310">
    <property type="term" value="P:DNA recombination"/>
    <property type="evidence" value="ECO:0007669"/>
    <property type="project" value="UniProtKB-KW"/>
</dbReference>
<dbReference type="InterPro" id="IPR002104">
    <property type="entry name" value="Integrase_catalytic"/>
</dbReference>
<comment type="caution">
    <text evidence="8">The sequence shown here is derived from an EMBL/GenBank/DDBJ whole genome shotgun (WGS) entry which is preliminary data.</text>
</comment>
<dbReference type="InterPro" id="IPR025269">
    <property type="entry name" value="SAM-like_dom"/>
</dbReference>
<dbReference type="Pfam" id="PF13102">
    <property type="entry name" value="Phage_int_SAM_5"/>
    <property type="match status" value="1"/>
</dbReference>
<evidence type="ECO:0000259" key="6">
    <source>
        <dbReference type="PROSITE" id="PS51898"/>
    </source>
</evidence>
<dbReference type="AlphaFoldDB" id="A0A1E3XDF3"/>
<comment type="similarity">
    <text evidence="1">Belongs to the 'phage' integrase family.</text>
</comment>
<dbReference type="PANTHER" id="PTHR30349">
    <property type="entry name" value="PHAGE INTEGRASE-RELATED"/>
    <property type="match status" value="1"/>
</dbReference>
<evidence type="ECO:0000259" key="7">
    <source>
        <dbReference type="PROSITE" id="PS51900"/>
    </source>
</evidence>
<organism evidence="8 9">
    <name type="scientific">Candidatus Scalindua rubra</name>
    <dbReference type="NCBI Taxonomy" id="1872076"/>
    <lineage>
        <taxon>Bacteria</taxon>
        <taxon>Pseudomonadati</taxon>
        <taxon>Planctomycetota</taxon>
        <taxon>Candidatus Brocadiia</taxon>
        <taxon>Candidatus Brocadiales</taxon>
        <taxon>Candidatus Scalinduaceae</taxon>
        <taxon>Candidatus Scalindua</taxon>
    </lineage>
</organism>
<dbReference type="SUPFAM" id="SSF56349">
    <property type="entry name" value="DNA breaking-rejoining enzymes"/>
    <property type="match status" value="1"/>
</dbReference>
<evidence type="ECO:0000313" key="9">
    <source>
        <dbReference type="Proteomes" id="UP000094056"/>
    </source>
</evidence>
<dbReference type="InterPro" id="IPR011010">
    <property type="entry name" value="DNA_brk_join_enz"/>
</dbReference>
<dbReference type="Gene3D" id="1.10.443.10">
    <property type="entry name" value="Intergrase catalytic core"/>
    <property type="match status" value="1"/>
</dbReference>
<evidence type="ECO:0000256" key="2">
    <source>
        <dbReference type="ARBA" id="ARBA00022908"/>
    </source>
</evidence>
<evidence type="ECO:0000313" key="8">
    <source>
        <dbReference type="EMBL" id="ODS33662.1"/>
    </source>
</evidence>
<dbReference type="CDD" id="cd00796">
    <property type="entry name" value="INT_Rci_Hp1_C"/>
    <property type="match status" value="1"/>
</dbReference>
<dbReference type="PANTHER" id="PTHR30349:SF64">
    <property type="entry name" value="PROPHAGE INTEGRASE INTD-RELATED"/>
    <property type="match status" value="1"/>
</dbReference>
<evidence type="ECO:0000256" key="5">
    <source>
        <dbReference type="PROSITE-ProRule" id="PRU01248"/>
    </source>
</evidence>
<dbReference type="PROSITE" id="PS51900">
    <property type="entry name" value="CB"/>
    <property type="match status" value="1"/>
</dbReference>